<dbReference type="AlphaFoldDB" id="A0A937DLS3"/>
<evidence type="ECO:0000256" key="4">
    <source>
        <dbReference type="HAMAP-Rule" id="MF_01930"/>
    </source>
</evidence>
<dbReference type="PANTHER" id="PTHR43369:SF2">
    <property type="entry name" value="PHOSPHORIBOSYLGLYCINAMIDE FORMYLTRANSFERASE"/>
    <property type="match status" value="1"/>
</dbReference>
<keyword evidence="3 4" id="KW-0658">Purine biosynthesis</keyword>
<dbReference type="EMBL" id="SEOL01000003">
    <property type="protein sequence ID" value="MBL0848864.1"/>
    <property type="molecule type" value="Genomic_DNA"/>
</dbReference>
<comment type="catalytic activity">
    <reaction evidence="4">
        <text>N(1)-(5-phospho-beta-D-ribosyl)glycinamide + (6R)-10-formyltetrahydrofolate = N(2)-formyl-N(1)-(5-phospho-beta-D-ribosyl)glycinamide + (6S)-5,6,7,8-tetrahydrofolate + H(+)</text>
        <dbReference type="Rhea" id="RHEA:15053"/>
        <dbReference type="ChEBI" id="CHEBI:15378"/>
        <dbReference type="ChEBI" id="CHEBI:57453"/>
        <dbReference type="ChEBI" id="CHEBI:143788"/>
        <dbReference type="ChEBI" id="CHEBI:147286"/>
        <dbReference type="ChEBI" id="CHEBI:195366"/>
        <dbReference type="EC" id="2.1.2.2"/>
    </reaction>
</comment>
<comment type="function">
    <text evidence="4">Catalyzes the transfer of a formyl group from 10-formyltetrahydrofolate to 5-phospho-ribosyl-glycinamide (GAR), producing 5-phospho-ribosyl-N-formylglycinamide (FGAR) and tetrahydrofolate.</text>
</comment>
<dbReference type="PANTHER" id="PTHR43369">
    <property type="entry name" value="PHOSPHORIBOSYLGLYCINAMIDE FORMYLTRANSFERASE"/>
    <property type="match status" value="1"/>
</dbReference>
<feature type="domain" description="Formyl transferase N-terminal" evidence="5">
    <location>
        <begin position="5"/>
        <end position="184"/>
    </location>
</feature>
<feature type="binding site" evidence="4">
    <location>
        <begin position="14"/>
        <end position="16"/>
    </location>
    <ligand>
        <name>N(1)-(5-phospho-beta-D-ribosyl)glycinamide</name>
        <dbReference type="ChEBI" id="CHEBI:143788"/>
    </ligand>
</feature>
<evidence type="ECO:0000256" key="3">
    <source>
        <dbReference type="ARBA" id="ARBA00022755"/>
    </source>
</evidence>
<feature type="binding site" evidence="4">
    <location>
        <begin position="92"/>
        <end position="95"/>
    </location>
    <ligand>
        <name>(6R)-10-formyltetrahydrofolate</name>
        <dbReference type="ChEBI" id="CHEBI:195366"/>
    </ligand>
</feature>
<dbReference type="Gene3D" id="3.40.50.170">
    <property type="entry name" value="Formyl transferase, N-terminal domain"/>
    <property type="match status" value="1"/>
</dbReference>
<proteinExistence type="inferred from homology"/>
<comment type="pathway">
    <text evidence="1 4">Purine metabolism; IMP biosynthesis via de novo pathway; N(2)-formyl-N(1)-(5-phospho-D-ribosyl)glycinamide from N(1)-(5-phospho-D-ribosyl)glycinamide (10-formyl THF route): step 1/1.</text>
</comment>
<comment type="caution">
    <text evidence="6">The sequence shown here is derived from an EMBL/GenBank/DDBJ whole genome shotgun (WGS) entry which is preliminary data.</text>
</comment>
<dbReference type="SUPFAM" id="SSF53328">
    <property type="entry name" value="Formyltransferase"/>
    <property type="match status" value="1"/>
</dbReference>
<dbReference type="CDD" id="cd08645">
    <property type="entry name" value="FMT_core_GART"/>
    <property type="match status" value="1"/>
</dbReference>
<dbReference type="GO" id="GO:0004644">
    <property type="term" value="F:phosphoribosylglycinamide formyltransferase activity"/>
    <property type="evidence" value="ECO:0007669"/>
    <property type="project" value="UniProtKB-UniRule"/>
</dbReference>
<dbReference type="HAMAP" id="MF_01930">
    <property type="entry name" value="PurN"/>
    <property type="match status" value="1"/>
</dbReference>
<feature type="active site" description="Proton donor" evidence="4">
    <location>
        <position position="111"/>
    </location>
</feature>
<dbReference type="InterPro" id="IPR036477">
    <property type="entry name" value="Formyl_transf_N_sf"/>
</dbReference>
<keyword evidence="2 4" id="KW-0808">Transferase</keyword>
<evidence type="ECO:0000313" key="6">
    <source>
        <dbReference type="EMBL" id="MBL0848864.1"/>
    </source>
</evidence>
<feature type="binding site" evidence="4">
    <location>
        <position position="109"/>
    </location>
    <ligand>
        <name>(6R)-10-formyltetrahydrofolate</name>
        <dbReference type="ChEBI" id="CHEBI:195366"/>
    </ligand>
</feature>
<comment type="similarity">
    <text evidence="4">Belongs to the GART family.</text>
</comment>
<dbReference type="Proteomes" id="UP000736856">
    <property type="component" value="Unassembled WGS sequence"/>
</dbReference>
<gene>
    <name evidence="4" type="primary">purN</name>
    <name evidence="6" type="ORF">EU981_02010</name>
</gene>
<name>A0A937DLS3_9HYPH</name>
<dbReference type="InterPro" id="IPR004607">
    <property type="entry name" value="GART"/>
</dbReference>
<dbReference type="NCBIfam" id="TIGR00639">
    <property type="entry name" value="PurN"/>
    <property type="match status" value="1"/>
</dbReference>
<feature type="site" description="Raises pKa of active site His" evidence="4">
    <location>
        <position position="147"/>
    </location>
</feature>
<dbReference type="GO" id="GO:0006189">
    <property type="term" value="P:'de novo' IMP biosynthetic process"/>
    <property type="evidence" value="ECO:0007669"/>
    <property type="project" value="UniProtKB-UniRule"/>
</dbReference>
<accession>A0A937DLS3</accession>
<reference evidence="6" key="1">
    <citation type="submission" date="2019-02" db="EMBL/GenBank/DDBJ databases">
        <title>A novel Candidatus Liberibacter species associated with the New Zealand native fuchsia psyllid, Ctenarytaina fuchsiae.</title>
        <authorList>
            <person name="Thompson S.M."/>
            <person name="Jorgensen N."/>
            <person name="David C."/>
            <person name="Bulman S.R."/>
            <person name="Smith G.R."/>
        </authorList>
    </citation>
    <scope>NUCLEOTIDE SEQUENCE</scope>
    <source>
        <strain evidence="6">Oxford</strain>
    </source>
</reference>
<organism evidence="6 7">
    <name type="scientific">Candidatus Liberibacter ctenarytainae</name>
    <dbReference type="NCBI Taxonomy" id="2020335"/>
    <lineage>
        <taxon>Bacteria</taxon>
        <taxon>Pseudomonadati</taxon>
        <taxon>Pseudomonadota</taxon>
        <taxon>Alphaproteobacteria</taxon>
        <taxon>Hyphomicrobiales</taxon>
        <taxon>Rhizobiaceae</taxon>
        <taxon>Liberibacter</taxon>
    </lineage>
</organism>
<dbReference type="GO" id="GO:0005737">
    <property type="term" value="C:cytoplasm"/>
    <property type="evidence" value="ECO:0007669"/>
    <property type="project" value="TreeGrafter"/>
</dbReference>
<evidence type="ECO:0000259" key="5">
    <source>
        <dbReference type="Pfam" id="PF00551"/>
    </source>
</evidence>
<protein>
    <recommendedName>
        <fullName evidence="4">Phosphoribosylglycinamide formyltransferase</fullName>
        <ecNumber evidence="4">2.1.2.2</ecNumber>
    </recommendedName>
    <alternativeName>
        <fullName evidence="4">5'-phosphoribosylglycinamide transformylase</fullName>
    </alternativeName>
    <alternativeName>
        <fullName evidence="4">GAR transformylase</fullName>
        <shortName evidence="4">GART</shortName>
    </alternativeName>
</protein>
<dbReference type="EC" id="2.1.2.2" evidence="4"/>
<evidence type="ECO:0000256" key="1">
    <source>
        <dbReference type="ARBA" id="ARBA00005054"/>
    </source>
</evidence>
<evidence type="ECO:0000256" key="2">
    <source>
        <dbReference type="ARBA" id="ARBA00022679"/>
    </source>
</evidence>
<evidence type="ECO:0000313" key="7">
    <source>
        <dbReference type="Proteomes" id="UP000736856"/>
    </source>
</evidence>
<sequence length="205" mass="22781">MSCKHIVIMISGEGTNMLSLIHATKRTNYPAKVIGVISDNPNAQGLNKAQKENISTYLIPYKDYLSKEEHENAILTQLISLKPDLICLAGYMRLLSKNFIKSYKDKILNIHPSLLPLFPGLHTHRRALQAGIKITGCTVHTVTEEMDEGPIIAQSAIPIAPDETEKSLSQRVLSLEHLLYPLALEYVILGKISRAENIHYITGIG</sequence>
<dbReference type="InterPro" id="IPR002376">
    <property type="entry name" value="Formyl_transf_N"/>
</dbReference>
<feature type="binding site" evidence="4">
    <location>
        <position position="67"/>
    </location>
    <ligand>
        <name>(6R)-10-formyltetrahydrofolate</name>
        <dbReference type="ChEBI" id="CHEBI:195366"/>
    </ligand>
</feature>
<dbReference type="Pfam" id="PF00551">
    <property type="entry name" value="Formyl_trans_N"/>
    <property type="match status" value="1"/>
</dbReference>